<evidence type="ECO:0000256" key="3">
    <source>
        <dbReference type="ARBA" id="ARBA00022692"/>
    </source>
</evidence>
<dbReference type="PANTHER" id="PTHR48041:SF139">
    <property type="entry name" value="PROTEIN SCARLET"/>
    <property type="match status" value="1"/>
</dbReference>
<dbReference type="Gene3D" id="2.60.200.20">
    <property type="match status" value="2"/>
</dbReference>
<evidence type="ECO:0000259" key="9">
    <source>
        <dbReference type="PROSITE" id="PS50006"/>
    </source>
</evidence>
<keyword evidence="2" id="KW-0813">Transport</keyword>
<comment type="caution">
    <text evidence="11">The sequence shown here is derived from an EMBL/GenBank/DDBJ whole genome shotgun (WGS) entry which is preliminary data.</text>
</comment>
<dbReference type="RefSeq" id="WP_129403723.1">
    <property type="nucleotide sequence ID" value="NZ_SBKP01000004.1"/>
</dbReference>
<dbReference type="SUPFAM" id="SSF49879">
    <property type="entry name" value="SMAD/FHA domain"/>
    <property type="match status" value="2"/>
</dbReference>
<dbReference type="InterPro" id="IPR013525">
    <property type="entry name" value="ABC2_TM"/>
</dbReference>
<dbReference type="Pfam" id="PF00498">
    <property type="entry name" value="FHA"/>
    <property type="match status" value="2"/>
</dbReference>
<evidence type="ECO:0000313" key="12">
    <source>
        <dbReference type="Proteomes" id="UP000290958"/>
    </source>
</evidence>
<evidence type="ECO:0000256" key="1">
    <source>
        <dbReference type="ARBA" id="ARBA00004141"/>
    </source>
</evidence>
<evidence type="ECO:0000256" key="7">
    <source>
        <dbReference type="ARBA" id="ARBA00023136"/>
    </source>
</evidence>
<dbReference type="GO" id="GO:0140359">
    <property type="term" value="F:ABC-type transporter activity"/>
    <property type="evidence" value="ECO:0007669"/>
    <property type="project" value="InterPro"/>
</dbReference>
<dbReference type="EMBL" id="SBKP01000004">
    <property type="protein sequence ID" value="RXR29533.1"/>
    <property type="molecule type" value="Genomic_DNA"/>
</dbReference>
<feature type="domain" description="ABC transporter" evidence="10">
    <location>
        <begin position="215"/>
        <end position="453"/>
    </location>
</feature>
<feature type="transmembrane region" description="Helical" evidence="8">
    <location>
        <begin position="739"/>
        <end position="759"/>
    </location>
</feature>
<dbReference type="InterPro" id="IPR017871">
    <property type="entry name" value="ABC_transporter-like_CS"/>
</dbReference>
<dbReference type="PANTHER" id="PTHR48041">
    <property type="entry name" value="ABC TRANSPORTER G FAMILY MEMBER 28"/>
    <property type="match status" value="1"/>
</dbReference>
<feature type="transmembrane region" description="Helical" evidence="8">
    <location>
        <begin position="595"/>
        <end position="620"/>
    </location>
</feature>
<accession>A0A4Q1KIB2</accession>
<feature type="transmembrane region" description="Helical" evidence="8">
    <location>
        <begin position="632"/>
        <end position="653"/>
    </location>
</feature>
<dbReference type="Pfam" id="PF01061">
    <property type="entry name" value="ABC2_membrane"/>
    <property type="match status" value="1"/>
</dbReference>
<protein>
    <submittedName>
        <fullName evidence="11">ATP-binding cassette domain-containing protein</fullName>
    </submittedName>
</protein>
<dbReference type="SMART" id="SM00382">
    <property type="entry name" value="AAA"/>
    <property type="match status" value="1"/>
</dbReference>
<dbReference type="Gene3D" id="3.40.50.300">
    <property type="entry name" value="P-loop containing nucleotide triphosphate hydrolases"/>
    <property type="match status" value="1"/>
</dbReference>
<evidence type="ECO:0000256" key="6">
    <source>
        <dbReference type="ARBA" id="ARBA00022989"/>
    </source>
</evidence>
<sequence>MYALIDESGNRRDLTGNGPWLIGRHVSADIRFDDPYCPRKALQLERVGNRLMLTPLSESSPILLDGRAASDAVEVRVGSLLSFGQTRVRLSLAQDGEDRTTALIGHAMANGGGNRNRGGPALMRPGSVIGRDPGEGGYVLDDPTVSRRHAELRQGRNGVDLIDLGSTNGTFVNGQRIAGEQMLREGDQIVIGQSRFVFERGTLVMPRMKPDRPLVVAQDVTVDVSTVSGQRRILQPSSVTIREGEVVCIIGGSGAGKTTLMNAIAGRSPLSGGQVDIDGTDLTTEFNALKQLMAYVPQREILHERLTLRKALGYVAELRLPLDTRPEERRSAIDEAVARVEMSDFLDIEFRKLSGGQKKRACLAAEILCKPRILFLDEVTSGLDEQTEFEIMRLMANLAKDGMTIICVTHALANIQAFCNQLVVMAPGGHLVFQGTPDDALHHFRVDRLGKVIALLTPETSEGWAKRYVAEPRRDSDYTMSQGVTSLSRRKQRSFLTAFAQKVDQTGVLMRRNLSLLLADGPTLTLALVQAVVIGFFVGWAFSDFGEGFQIVESKKILITLCVMSAMWIGASGASKDIVAEAVIVQRERDVNLSLTAYLISRIVVGSAFVTVQLAFVHLLLLLLSDGIPGNIFAQFFIINMAGYLAVTIGLLVSASAVSESQATAIVPLVLVPQLITIGSIVPNPPKLLADFGAIAVPTNVLREAMTAVFVRSGEVVETINAATGRPIALTAKPLNDSLSLLAIHYLVIVSATAVVLWYRYRSGATR</sequence>
<dbReference type="InterPro" id="IPR003439">
    <property type="entry name" value="ABC_transporter-like_ATP-bd"/>
</dbReference>
<reference evidence="12" key="1">
    <citation type="submission" date="2019-01" db="EMBL/GenBank/DDBJ databases">
        <title>Cytophagaceae bacterium strain CAR-16.</title>
        <authorList>
            <person name="Chen W.-M."/>
        </authorList>
    </citation>
    <scope>NUCLEOTIDE SEQUENCE [LARGE SCALE GENOMIC DNA]</scope>
    <source>
        <strain evidence="12">CHR27</strain>
    </source>
</reference>
<keyword evidence="7 8" id="KW-0472">Membrane</keyword>
<evidence type="ECO:0000256" key="4">
    <source>
        <dbReference type="ARBA" id="ARBA00022741"/>
    </source>
</evidence>
<dbReference type="CDD" id="cd00060">
    <property type="entry name" value="FHA"/>
    <property type="match status" value="1"/>
</dbReference>
<name>A0A4Q1KIB2_9SPHN</name>
<evidence type="ECO:0000256" key="5">
    <source>
        <dbReference type="ARBA" id="ARBA00022840"/>
    </source>
</evidence>
<dbReference type="OrthoDB" id="151099at2"/>
<dbReference type="InterPro" id="IPR008984">
    <property type="entry name" value="SMAD_FHA_dom_sf"/>
</dbReference>
<dbReference type="PROSITE" id="PS50006">
    <property type="entry name" value="FHA_DOMAIN"/>
    <property type="match status" value="1"/>
</dbReference>
<feature type="transmembrane region" description="Helical" evidence="8">
    <location>
        <begin position="665"/>
        <end position="682"/>
    </location>
</feature>
<dbReference type="SUPFAM" id="SSF52540">
    <property type="entry name" value="P-loop containing nucleoside triphosphate hydrolases"/>
    <property type="match status" value="1"/>
</dbReference>
<dbReference type="SMART" id="SM00240">
    <property type="entry name" value="FHA"/>
    <property type="match status" value="2"/>
</dbReference>
<dbReference type="Proteomes" id="UP000290958">
    <property type="component" value="Unassembled WGS sequence"/>
</dbReference>
<keyword evidence="3 8" id="KW-0812">Transmembrane</keyword>
<evidence type="ECO:0000259" key="10">
    <source>
        <dbReference type="PROSITE" id="PS50893"/>
    </source>
</evidence>
<proteinExistence type="predicted"/>
<dbReference type="InterPro" id="IPR000253">
    <property type="entry name" value="FHA_dom"/>
</dbReference>
<dbReference type="InterPro" id="IPR003593">
    <property type="entry name" value="AAA+_ATPase"/>
</dbReference>
<dbReference type="GO" id="GO:0016887">
    <property type="term" value="F:ATP hydrolysis activity"/>
    <property type="evidence" value="ECO:0007669"/>
    <property type="project" value="InterPro"/>
</dbReference>
<evidence type="ECO:0000256" key="8">
    <source>
        <dbReference type="SAM" id="Phobius"/>
    </source>
</evidence>
<dbReference type="Pfam" id="PF00005">
    <property type="entry name" value="ABC_tran"/>
    <property type="match status" value="1"/>
</dbReference>
<dbReference type="PROSITE" id="PS50893">
    <property type="entry name" value="ABC_TRANSPORTER_2"/>
    <property type="match status" value="1"/>
</dbReference>
<dbReference type="InterPro" id="IPR027417">
    <property type="entry name" value="P-loop_NTPase"/>
</dbReference>
<comment type="subcellular location">
    <subcellularLocation>
        <location evidence="1">Membrane</location>
        <topology evidence="1">Multi-pass membrane protein</topology>
    </subcellularLocation>
</comment>
<feature type="domain" description="FHA" evidence="9">
    <location>
        <begin position="127"/>
        <end position="177"/>
    </location>
</feature>
<dbReference type="AlphaFoldDB" id="A0A4Q1KIB2"/>
<dbReference type="GO" id="GO:0005524">
    <property type="term" value="F:ATP binding"/>
    <property type="evidence" value="ECO:0007669"/>
    <property type="project" value="UniProtKB-KW"/>
</dbReference>
<gene>
    <name evidence="11" type="ORF">EQG66_06175</name>
</gene>
<keyword evidence="4" id="KW-0547">Nucleotide-binding</keyword>
<dbReference type="InterPro" id="IPR050352">
    <property type="entry name" value="ABCG_transporters"/>
</dbReference>
<keyword evidence="12" id="KW-1185">Reference proteome</keyword>
<dbReference type="PROSITE" id="PS00211">
    <property type="entry name" value="ABC_TRANSPORTER_1"/>
    <property type="match status" value="1"/>
</dbReference>
<evidence type="ECO:0000256" key="2">
    <source>
        <dbReference type="ARBA" id="ARBA00022448"/>
    </source>
</evidence>
<feature type="transmembrane region" description="Helical" evidence="8">
    <location>
        <begin position="517"/>
        <end position="542"/>
    </location>
</feature>
<evidence type="ECO:0000313" key="11">
    <source>
        <dbReference type="EMBL" id="RXR29533.1"/>
    </source>
</evidence>
<organism evidence="11 12">
    <name type="scientific">Sphingobium fluviale</name>
    <dbReference type="NCBI Taxonomy" id="2506423"/>
    <lineage>
        <taxon>Bacteria</taxon>
        <taxon>Pseudomonadati</taxon>
        <taxon>Pseudomonadota</taxon>
        <taxon>Alphaproteobacteria</taxon>
        <taxon>Sphingomonadales</taxon>
        <taxon>Sphingomonadaceae</taxon>
        <taxon>Sphingobium</taxon>
    </lineage>
</organism>
<keyword evidence="5 11" id="KW-0067">ATP-binding</keyword>
<keyword evidence="6 8" id="KW-1133">Transmembrane helix</keyword>
<dbReference type="GO" id="GO:0016020">
    <property type="term" value="C:membrane"/>
    <property type="evidence" value="ECO:0007669"/>
    <property type="project" value="UniProtKB-SubCell"/>
</dbReference>